<dbReference type="Pfam" id="PF00332">
    <property type="entry name" value="Glyco_hydro_17"/>
    <property type="match status" value="1"/>
</dbReference>
<evidence type="ECO:0000313" key="14">
    <source>
        <dbReference type="EMBL" id="JAT64798.1"/>
    </source>
</evidence>
<dbReference type="FunFam" id="1.20.58.1040:FF:000001">
    <property type="entry name" value="Glucan endo-1,3-beta-glucosidase 4"/>
    <property type="match status" value="1"/>
</dbReference>
<keyword evidence="5" id="KW-0732">Signal</keyword>
<dbReference type="InterPro" id="IPR044788">
    <property type="entry name" value="X8_dom_prot"/>
</dbReference>
<keyword evidence="3" id="KW-1003">Cell membrane</keyword>
<keyword evidence="9" id="KW-0325">Glycoprotein</keyword>
<name>A0A1D1ZCX7_9ARAE</name>
<comment type="subcellular location">
    <subcellularLocation>
        <location evidence="1">Cell membrane</location>
        <topology evidence="1">Lipid-anchor</topology>
        <topology evidence="1">GPI-anchor</topology>
    </subcellularLocation>
</comment>
<dbReference type="InterPro" id="IPR000490">
    <property type="entry name" value="Glyco_hydro_17"/>
</dbReference>
<feature type="domain" description="X8" evidence="13">
    <location>
        <begin position="343"/>
        <end position="428"/>
    </location>
</feature>
<evidence type="ECO:0000259" key="13">
    <source>
        <dbReference type="SMART" id="SM00768"/>
    </source>
</evidence>
<dbReference type="GO" id="GO:0005886">
    <property type="term" value="C:plasma membrane"/>
    <property type="evidence" value="ECO:0007669"/>
    <property type="project" value="UniProtKB-SubCell"/>
</dbReference>
<sequence>TLVPPGFRQGFHPPLPRTRKKNRWRKKKRMARVQLLPLLIFSLLGLTVAGQEAAPLPGLHESTAHLELRPLLHSTRSPAMAVAVGAADLPAVSSSVLHAESWLRRHVLSRFPSVNITAVVVGRGVLCSSRSEPGWRLVLPSVKNLYHSLVRWGLEREIKVSVAFPSQCLGYGTRFRDELEAGVVKPLLSFLQLSKSFYLIDPHHHSSSPSHEKTHSLVSAHRVALEKLGFPQLLGDVWFIKEEKPISRKLSSFISTPYPEMPKPTGFPSPGHFGEIPNPPSPWFASVPDGSFSFMPVAAPSEVPENPPPPSITSAPPPPCRALVPTPAVAPAPRAGEGERGGLWCVAKPTVPPETLQEAMDYACGEGGADCEEIKPHGSCYYPDNVVAHASFAFNSYWQKTRRSGGSCNFEGTAVLINSDPSFLQCRFVHV</sequence>
<reference evidence="14" key="1">
    <citation type="submission" date="2015-07" db="EMBL/GenBank/DDBJ databases">
        <title>Transcriptome Assembly of Anthurium amnicola.</title>
        <authorList>
            <person name="Suzuki J."/>
        </authorList>
    </citation>
    <scope>NUCLEOTIDE SEQUENCE</scope>
</reference>
<evidence type="ECO:0000256" key="1">
    <source>
        <dbReference type="ARBA" id="ARBA00004609"/>
    </source>
</evidence>
<dbReference type="GO" id="GO:0005975">
    <property type="term" value="P:carbohydrate metabolic process"/>
    <property type="evidence" value="ECO:0007669"/>
    <property type="project" value="InterPro"/>
</dbReference>
<evidence type="ECO:0000256" key="10">
    <source>
        <dbReference type="ARBA" id="ARBA00023295"/>
    </source>
</evidence>
<accession>A0A1D1ZCX7</accession>
<dbReference type="InterPro" id="IPR012946">
    <property type="entry name" value="X8"/>
</dbReference>
<dbReference type="PANTHER" id="PTHR31044">
    <property type="entry name" value="BETA-1,3 GLUCANASE"/>
    <property type="match status" value="1"/>
</dbReference>
<keyword evidence="8" id="KW-1015">Disulfide bond</keyword>
<evidence type="ECO:0000256" key="6">
    <source>
        <dbReference type="ARBA" id="ARBA00022801"/>
    </source>
</evidence>
<dbReference type="Pfam" id="PF07983">
    <property type="entry name" value="X8"/>
    <property type="match status" value="1"/>
</dbReference>
<keyword evidence="7" id="KW-0472">Membrane</keyword>
<dbReference type="EMBL" id="GDJX01003138">
    <property type="protein sequence ID" value="JAT64798.1"/>
    <property type="molecule type" value="Transcribed_RNA"/>
</dbReference>
<dbReference type="Gene3D" id="1.20.58.1040">
    <property type="match status" value="1"/>
</dbReference>
<organism evidence="14">
    <name type="scientific">Anthurium amnicola</name>
    <dbReference type="NCBI Taxonomy" id="1678845"/>
    <lineage>
        <taxon>Eukaryota</taxon>
        <taxon>Viridiplantae</taxon>
        <taxon>Streptophyta</taxon>
        <taxon>Embryophyta</taxon>
        <taxon>Tracheophyta</taxon>
        <taxon>Spermatophyta</taxon>
        <taxon>Magnoliopsida</taxon>
        <taxon>Liliopsida</taxon>
        <taxon>Araceae</taxon>
        <taxon>Pothoideae</taxon>
        <taxon>Potheae</taxon>
        <taxon>Anthurium</taxon>
    </lineage>
</organism>
<evidence type="ECO:0000256" key="12">
    <source>
        <dbReference type="SAM" id="MobiDB-lite"/>
    </source>
</evidence>
<dbReference type="GO" id="GO:0004553">
    <property type="term" value="F:hydrolase activity, hydrolyzing O-glycosyl compounds"/>
    <property type="evidence" value="ECO:0007669"/>
    <property type="project" value="InterPro"/>
</dbReference>
<dbReference type="AlphaFoldDB" id="A0A1D1ZCX7"/>
<gene>
    <name evidence="14" type="primary">At1g11820_7</name>
    <name evidence="14" type="ORF">g.27841</name>
</gene>
<keyword evidence="4" id="KW-0336">GPI-anchor</keyword>
<keyword evidence="4" id="KW-0449">Lipoprotein</keyword>
<evidence type="ECO:0000256" key="11">
    <source>
        <dbReference type="RuleBase" id="RU004335"/>
    </source>
</evidence>
<keyword evidence="6" id="KW-0378">Hydrolase</keyword>
<feature type="region of interest" description="Disordered" evidence="12">
    <location>
        <begin position="1"/>
        <end position="24"/>
    </location>
</feature>
<evidence type="ECO:0000256" key="8">
    <source>
        <dbReference type="ARBA" id="ARBA00023157"/>
    </source>
</evidence>
<dbReference type="SMART" id="SM00768">
    <property type="entry name" value="X8"/>
    <property type="match status" value="1"/>
</dbReference>
<proteinExistence type="inferred from homology"/>
<evidence type="ECO:0000256" key="9">
    <source>
        <dbReference type="ARBA" id="ARBA00023180"/>
    </source>
</evidence>
<dbReference type="Gene3D" id="3.20.20.80">
    <property type="entry name" value="Glycosidases"/>
    <property type="match status" value="1"/>
</dbReference>
<protein>
    <submittedName>
        <fullName evidence="14">Glucan endo-1,3-beta-glucosidase 1</fullName>
    </submittedName>
</protein>
<dbReference type="PANTHER" id="PTHR31044:SF140">
    <property type="entry name" value="EXPRESSED PROTEIN"/>
    <property type="match status" value="1"/>
</dbReference>
<evidence type="ECO:0000256" key="3">
    <source>
        <dbReference type="ARBA" id="ARBA00022475"/>
    </source>
</evidence>
<evidence type="ECO:0000256" key="4">
    <source>
        <dbReference type="ARBA" id="ARBA00022622"/>
    </source>
</evidence>
<evidence type="ECO:0000256" key="7">
    <source>
        <dbReference type="ARBA" id="ARBA00023136"/>
    </source>
</evidence>
<keyword evidence="10" id="KW-0326">Glycosidase</keyword>
<evidence type="ECO:0000256" key="5">
    <source>
        <dbReference type="ARBA" id="ARBA00022729"/>
    </source>
</evidence>
<feature type="non-terminal residue" evidence="14">
    <location>
        <position position="1"/>
    </location>
</feature>
<dbReference type="GO" id="GO:0098552">
    <property type="term" value="C:side of membrane"/>
    <property type="evidence" value="ECO:0007669"/>
    <property type="project" value="UniProtKB-KW"/>
</dbReference>
<comment type="similarity">
    <text evidence="2 11">Belongs to the glycosyl hydrolase 17 family.</text>
</comment>
<dbReference type="GO" id="GO:0009506">
    <property type="term" value="C:plasmodesma"/>
    <property type="evidence" value="ECO:0007669"/>
    <property type="project" value="UniProtKB-ARBA"/>
</dbReference>
<evidence type="ECO:0000256" key="2">
    <source>
        <dbReference type="ARBA" id="ARBA00008773"/>
    </source>
</evidence>